<dbReference type="AlphaFoldDB" id="A0A644X5G5"/>
<protein>
    <submittedName>
        <fullName evidence="1">Uncharacterized protein</fullName>
    </submittedName>
</protein>
<accession>A0A644X5G5</accession>
<dbReference type="EMBL" id="VSSQ01001784">
    <property type="protein sequence ID" value="MPM11101.1"/>
    <property type="molecule type" value="Genomic_DNA"/>
</dbReference>
<name>A0A644X5G5_9ZZZZ</name>
<sequence length="133" mass="13937">MRKKSIRATVFMLLLVSLFSANLVSAGATQIQPMYTGVSSLTSGLTISTSGAATCGGRASVRSGYTVDLTVELKQDGSTIKTWTSSGTSIVSAGGTYYVASGHSYVVTTTAAVYDSNDHLVENPDKDSLVTYY</sequence>
<evidence type="ECO:0000313" key="1">
    <source>
        <dbReference type="EMBL" id="MPM11101.1"/>
    </source>
</evidence>
<reference evidence="1" key="1">
    <citation type="submission" date="2019-08" db="EMBL/GenBank/DDBJ databases">
        <authorList>
            <person name="Kucharzyk K."/>
            <person name="Murdoch R.W."/>
            <person name="Higgins S."/>
            <person name="Loffler F."/>
        </authorList>
    </citation>
    <scope>NUCLEOTIDE SEQUENCE</scope>
</reference>
<organism evidence="1">
    <name type="scientific">bioreactor metagenome</name>
    <dbReference type="NCBI Taxonomy" id="1076179"/>
    <lineage>
        <taxon>unclassified sequences</taxon>
        <taxon>metagenomes</taxon>
        <taxon>ecological metagenomes</taxon>
    </lineage>
</organism>
<comment type="caution">
    <text evidence="1">The sequence shown here is derived from an EMBL/GenBank/DDBJ whole genome shotgun (WGS) entry which is preliminary data.</text>
</comment>
<gene>
    <name evidence="1" type="ORF">SDC9_57440</name>
</gene>
<proteinExistence type="predicted"/>